<dbReference type="GO" id="GO:0005524">
    <property type="term" value="F:ATP binding"/>
    <property type="evidence" value="ECO:0007669"/>
    <property type="project" value="InterPro"/>
</dbReference>
<dbReference type="InterPro" id="IPR014721">
    <property type="entry name" value="Ribsml_uS5_D2-typ_fold_subgr"/>
</dbReference>
<gene>
    <name evidence="7" type="ORF">B0682_03960</name>
</gene>
<dbReference type="PROSITE" id="PS00058">
    <property type="entry name" value="DNA_MISMATCH_REPAIR_1"/>
    <property type="match status" value="1"/>
</dbReference>
<sequence>MQPNRPNRIEKLSPLLINQLAAGEVVTRPASVVKELLENAIDAGADVIEIRITQGGMGMIEVVDNGQGILPEDMSMAVTRHATSKVADVANLHGITTLGFRGEALASIVAVSRVCIISSADDTGVGRRLLVTGVIGDTPDIVPCVYQRGTQVTVKDLYFNVPARRANLKNIATEYQHIETVVKGIATAYPAMTLRLYHDGKCRQQLQAVTLTCHQKHTDNQKHINCLSPMIDEHQQGTLFTAFTAYLTRLQQVLDLSWARLLPFYHPLSSYLPRLSKNTDESSYLVGWLWQSTTAKCERLIYVNHRLIKLPSISQQIRQTLTAQGVDAESISYAVYFVLPSELCHVNVHPSKQTIHIQALSVINTHLHDCLSKCLNQLDKTQLCQPQPHKQHSNKQHSRKPSIQPKQQPNTTSDIPPQSAPQSALEQTRTLISQPAQSSYFKSSNFSKSYDKRPSGMAQVNSPHAIYQLSHVSDSPINSHYSANLNYSVNFNPLNTDDDPIALSVIYRLSASLLSHLVINRVWRLIDCSWQNQMNHSLLFINDKRLRLPTEHVPWQLLWHQQTLILTQNCHDSQSLIARLTGEATLHQLLIQNTVH</sequence>
<dbReference type="Pfam" id="PF01119">
    <property type="entry name" value="DNA_mis_repair"/>
    <property type="match status" value="1"/>
</dbReference>
<protein>
    <recommendedName>
        <fullName evidence="2">DNA mismatch repair protein MutL</fullName>
    </recommendedName>
</protein>
<dbReference type="NCBIfam" id="TIGR00585">
    <property type="entry name" value="mutl"/>
    <property type="match status" value="1"/>
</dbReference>
<dbReference type="InterPro" id="IPR038973">
    <property type="entry name" value="MutL/Mlh/Pms-like"/>
</dbReference>
<reference evidence="7 8" key="1">
    <citation type="submission" date="2017-02" db="EMBL/GenBank/DDBJ databases">
        <title>Draft genome sequence of Moraxella lincolnii CCUG 9405T type strain.</title>
        <authorList>
            <person name="Salva-Serra F."/>
            <person name="Engstrom-Jakobsson H."/>
            <person name="Thorell K."/>
            <person name="Jaen-Luchoro D."/>
            <person name="Gonzales-Siles L."/>
            <person name="Karlsson R."/>
            <person name="Yazdan S."/>
            <person name="Boulund F."/>
            <person name="Johnning A."/>
            <person name="Engstrand L."/>
            <person name="Kristiansson E."/>
            <person name="Moore E."/>
        </authorList>
    </citation>
    <scope>NUCLEOTIDE SEQUENCE [LARGE SCALE GENOMIC DNA]</scope>
    <source>
        <strain evidence="7 8">CCUG 9405</strain>
    </source>
</reference>
<keyword evidence="8" id="KW-1185">Reference proteome</keyword>
<feature type="compositionally biased region" description="Polar residues" evidence="5">
    <location>
        <begin position="404"/>
        <end position="429"/>
    </location>
</feature>
<dbReference type="FunFam" id="3.30.565.10:FF:000003">
    <property type="entry name" value="DNA mismatch repair endonuclease MutL"/>
    <property type="match status" value="1"/>
</dbReference>
<evidence type="ECO:0000256" key="1">
    <source>
        <dbReference type="ARBA" id="ARBA00006082"/>
    </source>
</evidence>
<keyword evidence="3" id="KW-0227">DNA damage</keyword>
<evidence type="ECO:0000256" key="3">
    <source>
        <dbReference type="ARBA" id="ARBA00022763"/>
    </source>
</evidence>
<dbReference type="Pfam" id="PF13589">
    <property type="entry name" value="HATPase_c_3"/>
    <property type="match status" value="1"/>
</dbReference>
<comment type="similarity">
    <text evidence="1">Belongs to the DNA mismatch repair MutL/HexB family.</text>
</comment>
<feature type="region of interest" description="Disordered" evidence="5">
    <location>
        <begin position="385"/>
        <end position="429"/>
    </location>
</feature>
<organism evidence="7 8">
    <name type="scientific">Lwoffella lincolnii</name>
    <dbReference type="NCBI Taxonomy" id="90241"/>
    <lineage>
        <taxon>Bacteria</taxon>
        <taxon>Pseudomonadati</taxon>
        <taxon>Pseudomonadota</taxon>
        <taxon>Gammaproteobacteria</taxon>
        <taxon>Moraxellales</taxon>
        <taxon>Moraxellaceae</taxon>
        <taxon>Lwoffella</taxon>
    </lineage>
</organism>
<dbReference type="PANTHER" id="PTHR10073:SF12">
    <property type="entry name" value="DNA MISMATCH REPAIR PROTEIN MLH1"/>
    <property type="match status" value="1"/>
</dbReference>
<dbReference type="GO" id="GO:0030983">
    <property type="term" value="F:mismatched DNA binding"/>
    <property type="evidence" value="ECO:0007669"/>
    <property type="project" value="InterPro"/>
</dbReference>
<dbReference type="PANTHER" id="PTHR10073">
    <property type="entry name" value="DNA MISMATCH REPAIR PROTEIN MLH, PMS, MUTL"/>
    <property type="match status" value="1"/>
</dbReference>
<evidence type="ECO:0000313" key="7">
    <source>
        <dbReference type="EMBL" id="OOS21783.1"/>
    </source>
</evidence>
<dbReference type="InterPro" id="IPR013507">
    <property type="entry name" value="DNA_mismatch_S5_2-like"/>
</dbReference>
<feature type="compositionally biased region" description="Basic residues" evidence="5">
    <location>
        <begin position="389"/>
        <end position="400"/>
    </location>
</feature>
<dbReference type="AlphaFoldDB" id="A0A1T0CHK6"/>
<dbReference type="CDD" id="cd16926">
    <property type="entry name" value="HATPase_MutL-MLH-PMS-like"/>
    <property type="match status" value="1"/>
</dbReference>
<dbReference type="Proteomes" id="UP000191094">
    <property type="component" value="Unassembled WGS sequence"/>
</dbReference>
<dbReference type="GO" id="GO:0140664">
    <property type="term" value="F:ATP-dependent DNA damage sensor activity"/>
    <property type="evidence" value="ECO:0007669"/>
    <property type="project" value="InterPro"/>
</dbReference>
<proteinExistence type="inferred from homology"/>
<dbReference type="OrthoDB" id="9763467at2"/>
<dbReference type="InterPro" id="IPR036890">
    <property type="entry name" value="HATPase_C_sf"/>
</dbReference>
<evidence type="ECO:0000313" key="8">
    <source>
        <dbReference type="Proteomes" id="UP000191094"/>
    </source>
</evidence>
<comment type="caution">
    <text evidence="7">The sequence shown here is derived from an EMBL/GenBank/DDBJ whole genome shotgun (WGS) entry which is preliminary data.</text>
</comment>
<evidence type="ECO:0000256" key="5">
    <source>
        <dbReference type="SAM" id="MobiDB-lite"/>
    </source>
</evidence>
<dbReference type="GO" id="GO:0006298">
    <property type="term" value="P:mismatch repair"/>
    <property type="evidence" value="ECO:0007669"/>
    <property type="project" value="InterPro"/>
</dbReference>
<dbReference type="SMART" id="SM01340">
    <property type="entry name" value="DNA_mis_repair"/>
    <property type="match status" value="1"/>
</dbReference>
<dbReference type="RefSeq" id="WP_078306771.1">
    <property type="nucleotide sequence ID" value="NZ_CP147511.1"/>
</dbReference>
<dbReference type="GO" id="GO:0016887">
    <property type="term" value="F:ATP hydrolysis activity"/>
    <property type="evidence" value="ECO:0007669"/>
    <property type="project" value="InterPro"/>
</dbReference>
<name>A0A1T0CHK6_9GAMM</name>
<evidence type="ECO:0000256" key="2">
    <source>
        <dbReference type="ARBA" id="ARBA00021975"/>
    </source>
</evidence>
<dbReference type="InterPro" id="IPR002099">
    <property type="entry name" value="MutL/Mlh/PMS"/>
</dbReference>
<keyword evidence="4" id="KW-0234">DNA repair</keyword>
<dbReference type="GO" id="GO:0032300">
    <property type="term" value="C:mismatch repair complex"/>
    <property type="evidence" value="ECO:0007669"/>
    <property type="project" value="InterPro"/>
</dbReference>
<accession>A0A1T0CHK6</accession>
<dbReference type="STRING" id="90241.B0682_03960"/>
<dbReference type="EMBL" id="MUYT01000004">
    <property type="protein sequence ID" value="OOS21783.1"/>
    <property type="molecule type" value="Genomic_DNA"/>
</dbReference>
<dbReference type="Gene3D" id="3.30.230.10">
    <property type="match status" value="1"/>
</dbReference>
<dbReference type="SUPFAM" id="SSF54211">
    <property type="entry name" value="Ribosomal protein S5 domain 2-like"/>
    <property type="match status" value="1"/>
</dbReference>
<evidence type="ECO:0000256" key="4">
    <source>
        <dbReference type="ARBA" id="ARBA00023204"/>
    </source>
</evidence>
<dbReference type="Gene3D" id="3.30.565.10">
    <property type="entry name" value="Histidine kinase-like ATPase, C-terminal domain"/>
    <property type="match status" value="1"/>
</dbReference>
<dbReference type="InterPro" id="IPR020568">
    <property type="entry name" value="Ribosomal_Su5_D2-typ_SF"/>
</dbReference>
<dbReference type="SUPFAM" id="SSF55874">
    <property type="entry name" value="ATPase domain of HSP90 chaperone/DNA topoisomerase II/histidine kinase"/>
    <property type="match status" value="1"/>
</dbReference>
<dbReference type="InterPro" id="IPR014762">
    <property type="entry name" value="DNA_mismatch_repair_CS"/>
</dbReference>
<feature type="domain" description="DNA mismatch repair protein S5" evidence="6">
    <location>
        <begin position="258"/>
        <end position="376"/>
    </location>
</feature>
<evidence type="ECO:0000259" key="6">
    <source>
        <dbReference type="SMART" id="SM01340"/>
    </source>
</evidence>